<organism evidence="1 2">
    <name type="scientific">Ridgeia piscesae</name>
    <name type="common">Tubeworm</name>
    <dbReference type="NCBI Taxonomy" id="27915"/>
    <lineage>
        <taxon>Eukaryota</taxon>
        <taxon>Metazoa</taxon>
        <taxon>Spiralia</taxon>
        <taxon>Lophotrochozoa</taxon>
        <taxon>Annelida</taxon>
        <taxon>Polychaeta</taxon>
        <taxon>Sedentaria</taxon>
        <taxon>Canalipalpata</taxon>
        <taxon>Sabellida</taxon>
        <taxon>Siboglinidae</taxon>
        <taxon>Ridgeia</taxon>
    </lineage>
</organism>
<evidence type="ECO:0000313" key="1">
    <source>
        <dbReference type="EMBL" id="KAK2188228.1"/>
    </source>
</evidence>
<accession>A0AAD9P4Y0</accession>
<reference evidence="1" key="1">
    <citation type="journal article" date="2023" name="Mol. Biol. Evol.">
        <title>Third-Generation Sequencing Reveals the Adaptive Role of the Epigenome in Three Deep-Sea Polychaetes.</title>
        <authorList>
            <person name="Perez M."/>
            <person name="Aroh O."/>
            <person name="Sun Y."/>
            <person name="Lan Y."/>
            <person name="Juniper S.K."/>
            <person name="Young C.R."/>
            <person name="Angers B."/>
            <person name="Qian P.Y."/>
        </authorList>
    </citation>
    <scope>NUCLEOTIDE SEQUENCE</scope>
    <source>
        <strain evidence="1">R07B-5</strain>
    </source>
</reference>
<dbReference type="AlphaFoldDB" id="A0AAD9P4Y0"/>
<evidence type="ECO:0000313" key="2">
    <source>
        <dbReference type="Proteomes" id="UP001209878"/>
    </source>
</evidence>
<sequence>MFIISHARGSGEYFNTIFYVRWQLDALTLAVARVRVLSWDACVRAYACAATALCVPNMLTYKIMYLYYAFILKGRRQVGVGCQCWQHFRADLSCNYSVHLRKG</sequence>
<protein>
    <submittedName>
        <fullName evidence="1">Uncharacterized protein</fullName>
    </submittedName>
</protein>
<name>A0AAD9P4Y0_RIDPI</name>
<proteinExistence type="predicted"/>
<keyword evidence="2" id="KW-1185">Reference proteome</keyword>
<dbReference type="EMBL" id="JAODUO010000139">
    <property type="protein sequence ID" value="KAK2188228.1"/>
    <property type="molecule type" value="Genomic_DNA"/>
</dbReference>
<dbReference type="Proteomes" id="UP001209878">
    <property type="component" value="Unassembled WGS sequence"/>
</dbReference>
<gene>
    <name evidence="1" type="ORF">NP493_139g02053</name>
</gene>
<comment type="caution">
    <text evidence="1">The sequence shown here is derived from an EMBL/GenBank/DDBJ whole genome shotgun (WGS) entry which is preliminary data.</text>
</comment>